<dbReference type="AlphaFoldDB" id="A0A366HNB5"/>
<dbReference type="InterPro" id="IPR029063">
    <property type="entry name" value="SAM-dependent_MTases_sf"/>
</dbReference>
<evidence type="ECO:0000313" key="3">
    <source>
        <dbReference type="Proteomes" id="UP000253426"/>
    </source>
</evidence>
<name>A0A366HNB5_9BACT</name>
<keyword evidence="2" id="KW-0808">Transferase</keyword>
<dbReference type="Gene3D" id="2.20.25.110">
    <property type="entry name" value="S-adenosyl-L-methionine-dependent methyltransferases"/>
    <property type="match status" value="1"/>
</dbReference>
<evidence type="ECO:0000259" key="1">
    <source>
        <dbReference type="Pfam" id="PF13649"/>
    </source>
</evidence>
<dbReference type="GO" id="GO:0032259">
    <property type="term" value="P:methylation"/>
    <property type="evidence" value="ECO:0007669"/>
    <property type="project" value="UniProtKB-KW"/>
</dbReference>
<dbReference type="Gene3D" id="3.40.50.150">
    <property type="entry name" value="Vaccinia Virus protein VP39"/>
    <property type="match status" value="1"/>
</dbReference>
<dbReference type="InterPro" id="IPR041698">
    <property type="entry name" value="Methyltransf_25"/>
</dbReference>
<feature type="domain" description="Methyltransferase" evidence="1">
    <location>
        <begin position="96"/>
        <end position="193"/>
    </location>
</feature>
<dbReference type="CDD" id="cd02440">
    <property type="entry name" value="AdoMet_MTases"/>
    <property type="match status" value="1"/>
</dbReference>
<protein>
    <submittedName>
        <fullName evidence="2">Methyltransferase family protein</fullName>
    </submittedName>
</protein>
<keyword evidence="2" id="KW-0489">Methyltransferase</keyword>
<dbReference type="SUPFAM" id="SSF53335">
    <property type="entry name" value="S-adenosyl-L-methionine-dependent methyltransferases"/>
    <property type="match status" value="1"/>
</dbReference>
<reference evidence="2 3" key="1">
    <citation type="submission" date="2018-06" db="EMBL/GenBank/DDBJ databases">
        <title>Genomic Encyclopedia of Type Strains, Phase IV (KMG-IV): sequencing the most valuable type-strain genomes for metagenomic binning, comparative biology and taxonomic classification.</title>
        <authorList>
            <person name="Goeker M."/>
        </authorList>
    </citation>
    <scope>NUCLEOTIDE SEQUENCE [LARGE SCALE GENOMIC DNA]</scope>
    <source>
        <strain evidence="2 3">DSM 25532</strain>
    </source>
</reference>
<evidence type="ECO:0000313" key="2">
    <source>
        <dbReference type="EMBL" id="RBP44649.1"/>
    </source>
</evidence>
<dbReference type="EMBL" id="QNRR01000004">
    <property type="protein sequence ID" value="RBP44649.1"/>
    <property type="molecule type" value="Genomic_DNA"/>
</dbReference>
<dbReference type="Pfam" id="PF13649">
    <property type="entry name" value="Methyltransf_25"/>
    <property type="match status" value="1"/>
</dbReference>
<proteinExistence type="predicted"/>
<dbReference type="GO" id="GO:0008168">
    <property type="term" value="F:methyltransferase activity"/>
    <property type="evidence" value="ECO:0007669"/>
    <property type="project" value="UniProtKB-KW"/>
</dbReference>
<gene>
    <name evidence="2" type="ORF">DES53_104471</name>
</gene>
<sequence length="301" mass="33540">MDARLKGMAAKERRERKKKRLMKAGADIEFSLHVCTFACMLSDQPGLFAMSTPAFYDSLTPYYHLIYPDWEASMGRQGRALDSIIRSEGGPHLRTVLDAASGIGTQSLALAALGYDVTASDISPTAIERAQREAQQRGLSLHASVADMRHVHDHHHRTFDVVISCDNSVPHLLSDADILAALRQFYACTNQDGICLVSARDYATMDLMGPPQFQPYGVREAAGSRYVLFQVWESSPPHYDTTFYVIEHPADAEPILRANRATYYAVSLSRLAELMEEAGFTDVRRIDDVFFQPVLVGHKLS</sequence>
<dbReference type="Proteomes" id="UP000253426">
    <property type="component" value="Unassembled WGS sequence"/>
</dbReference>
<keyword evidence="3" id="KW-1185">Reference proteome</keyword>
<organism evidence="2 3">
    <name type="scientific">Roseimicrobium gellanilyticum</name>
    <dbReference type="NCBI Taxonomy" id="748857"/>
    <lineage>
        <taxon>Bacteria</taxon>
        <taxon>Pseudomonadati</taxon>
        <taxon>Verrucomicrobiota</taxon>
        <taxon>Verrucomicrobiia</taxon>
        <taxon>Verrucomicrobiales</taxon>
        <taxon>Verrucomicrobiaceae</taxon>
        <taxon>Roseimicrobium</taxon>
    </lineage>
</organism>
<comment type="caution">
    <text evidence="2">The sequence shown here is derived from an EMBL/GenBank/DDBJ whole genome shotgun (WGS) entry which is preliminary data.</text>
</comment>
<accession>A0A366HNB5</accession>
<dbReference type="PANTHER" id="PTHR43464">
    <property type="entry name" value="METHYLTRANSFERASE"/>
    <property type="match status" value="1"/>
</dbReference>